<dbReference type="PANTHER" id="PTHR32133:SF266">
    <property type="entry name" value="F-BOX DOMAIN-CONTAINING PROTEIN"/>
    <property type="match status" value="1"/>
</dbReference>
<dbReference type="SUPFAM" id="SSF81383">
    <property type="entry name" value="F-box domain"/>
    <property type="match status" value="1"/>
</dbReference>
<dbReference type="Gene3D" id="1.20.1280.50">
    <property type="match status" value="1"/>
</dbReference>
<dbReference type="EMBL" id="JAUUTY010000003">
    <property type="protein sequence ID" value="KAK1666731.1"/>
    <property type="molecule type" value="Genomic_DNA"/>
</dbReference>
<sequence>MEDGAGMPRRRSPPLHPQIQARDEGAGVGRRRNPRLHPQIQASEEGGGMAHRSTPRLHPQIHASEDGARSTRTSPVESASLPDDDDMLREILLRLPPQPSSLPRASAVCKRWRGLVTDPKFHRQFRAHHGKPPLLGIFELSNKGIVFKPTLDAPDCIPSQRLDLGRYSQRWHYGLLDCRHGLVLVKNSNQSQVVVCDPITGHHRCLAVPSVLWMGKLGGAVLCAAGDHDHVKGGCHPNPFKVVLLSLTSANQPLACVYSSETAIWGNVISAPCRFFYDGVPPTLIGSTLYWLSANDLMIKFDLDEHTLAVISVPPVTGDIQYRNRLVIQAEDGAIGLVNLSYPCFQMWQRNVNGHGVATWLPSKTIDMNTFLGLPSQIGLLTGWLLGYDEDTDEFFVHVRANVYGVQLKLMQSRKLYESNRVNPYYPFKSFYTPDEGMAAAVLDESIAVGSVNMLSAFLKKKKTLD</sequence>
<evidence type="ECO:0000256" key="1">
    <source>
        <dbReference type="SAM" id="MobiDB-lite"/>
    </source>
</evidence>
<dbReference type="SMART" id="SM00256">
    <property type="entry name" value="FBOX"/>
    <property type="match status" value="1"/>
</dbReference>
<dbReference type="Pfam" id="PF23635">
    <property type="entry name" value="Beta-prop_AT5G49610-like"/>
    <property type="match status" value="1"/>
</dbReference>
<feature type="region of interest" description="Disordered" evidence="1">
    <location>
        <begin position="1"/>
        <end position="83"/>
    </location>
</feature>
<evidence type="ECO:0000313" key="3">
    <source>
        <dbReference type="EMBL" id="KAK1666731.1"/>
    </source>
</evidence>
<proteinExistence type="predicted"/>
<comment type="caution">
    <text evidence="3">The sequence shown here is derived from an EMBL/GenBank/DDBJ whole genome shotgun (WGS) entry which is preliminary data.</text>
</comment>
<feature type="domain" description="F-box" evidence="2">
    <location>
        <begin position="81"/>
        <end position="125"/>
    </location>
</feature>
<gene>
    <name evidence="3" type="ORF">QYE76_054890</name>
</gene>
<dbReference type="Pfam" id="PF00646">
    <property type="entry name" value="F-box"/>
    <property type="match status" value="1"/>
</dbReference>
<evidence type="ECO:0000313" key="4">
    <source>
        <dbReference type="Proteomes" id="UP001231189"/>
    </source>
</evidence>
<dbReference type="PANTHER" id="PTHR32133">
    <property type="entry name" value="OS07G0120400 PROTEIN"/>
    <property type="match status" value="1"/>
</dbReference>
<reference evidence="3" key="1">
    <citation type="submission" date="2023-07" db="EMBL/GenBank/DDBJ databases">
        <title>A chromosome-level genome assembly of Lolium multiflorum.</title>
        <authorList>
            <person name="Chen Y."/>
            <person name="Copetti D."/>
            <person name="Kolliker R."/>
            <person name="Studer B."/>
        </authorList>
    </citation>
    <scope>NUCLEOTIDE SEQUENCE</scope>
    <source>
        <strain evidence="3">02402/16</strain>
        <tissue evidence="3">Leaf</tissue>
    </source>
</reference>
<evidence type="ECO:0000259" key="2">
    <source>
        <dbReference type="SMART" id="SM00256"/>
    </source>
</evidence>
<organism evidence="3 4">
    <name type="scientific">Lolium multiflorum</name>
    <name type="common">Italian ryegrass</name>
    <name type="synonym">Lolium perenne subsp. multiflorum</name>
    <dbReference type="NCBI Taxonomy" id="4521"/>
    <lineage>
        <taxon>Eukaryota</taxon>
        <taxon>Viridiplantae</taxon>
        <taxon>Streptophyta</taxon>
        <taxon>Embryophyta</taxon>
        <taxon>Tracheophyta</taxon>
        <taxon>Spermatophyta</taxon>
        <taxon>Magnoliopsida</taxon>
        <taxon>Liliopsida</taxon>
        <taxon>Poales</taxon>
        <taxon>Poaceae</taxon>
        <taxon>BOP clade</taxon>
        <taxon>Pooideae</taxon>
        <taxon>Poodae</taxon>
        <taxon>Poeae</taxon>
        <taxon>Poeae Chloroplast Group 2 (Poeae type)</taxon>
        <taxon>Loliodinae</taxon>
        <taxon>Loliinae</taxon>
        <taxon>Lolium</taxon>
    </lineage>
</organism>
<dbReference type="Proteomes" id="UP001231189">
    <property type="component" value="Unassembled WGS sequence"/>
</dbReference>
<accession>A0AAD8WLS0</accession>
<name>A0AAD8WLS0_LOLMU</name>
<dbReference type="InterPro" id="IPR036047">
    <property type="entry name" value="F-box-like_dom_sf"/>
</dbReference>
<keyword evidence="4" id="KW-1185">Reference proteome</keyword>
<protein>
    <recommendedName>
        <fullName evidence="2">F-box domain-containing protein</fullName>
    </recommendedName>
</protein>
<dbReference type="InterPro" id="IPR001810">
    <property type="entry name" value="F-box_dom"/>
</dbReference>
<dbReference type="InterPro" id="IPR056594">
    <property type="entry name" value="AT5G49610-like_b-prop"/>
</dbReference>
<dbReference type="AlphaFoldDB" id="A0AAD8WLS0"/>